<evidence type="ECO:0000313" key="2">
    <source>
        <dbReference type="EnsemblProtists" id="EOD38495"/>
    </source>
</evidence>
<feature type="compositionally biased region" description="Low complexity" evidence="1">
    <location>
        <begin position="137"/>
        <end position="153"/>
    </location>
</feature>
<dbReference type="AlphaFoldDB" id="A0A0D3KRW0"/>
<dbReference type="Proteomes" id="UP000013827">
    <property type="component" value="Unassembled WGS sequence"/>
</dbReference>
<dbReference type="GeneID" id="17283765"/>
<keyword evidence="3" id="KW-1185">Reference proteome</keyword>
<protein>
    <submittedName>
        <fullName evidence="2">Uncharacterized protein</fullName>
    </submittedName>
</protein>
<feature type="region of interest" description="Disordered" evidence="1">
    <location>
        <begin position="43"/>
        <end position="153"/>
    </location>
</feature>
<organism evidence="2 3">
    <name type="scientific">Emiliania huxleyi (strain CCMP1516)</name>
    <dbReference type="NCBI Taxonomy" id="280463"/>
    <lineage>
        <taxon>Eukaryota</taxon>
        <taxon>Haptista</taxon>
        <taxon>Haptophyta</taxon>
        <taxon>Prymnesiophyceae</taxon>
        <taxon>Isochrysidales</taxon>
        <taxon>Noelaerhabdaceae</taxon>
        <taxon>Emiliania</taxon>
    </lineage>
</organism>
<sequence>ASRLRPAARTEHQGAARRLAGAADRVRGVLLRALRSPLRCRGGAPRLSGCRGGRASAGGLDDDLDNPHLVQDAVRPSGGALPPLHAPARRRDFAAGAAHDGVRRARRAAPRRTPRPSVPAAALPDCGRAGQGEGGPADRAPAGEAGPRAGPGS</sequence>
<dbReference type="HOGENOM" id="CLU_1718071_0_0_1"/>
<evidence type="ECO:0000256" key="1">
    <source>
        <dbReference type="SAM" id="MobiDB-lite"/>
    </source>
</evidence>
<feature type="compositionally biased region" description="Basic residues" evidence="1">
    <location>
        <begin position="104"/>
        <end position="114"/>
    </location>
</feature>
<evidence type="ECO:0000313" key="3">
    <source>
        <dbReference type="Proteomes" id="UP000013827"/>
    </source>
</evidence>
<name>A0A0D3KRW0_EMIH1</name>
<dbReference type="KEGG" id="ehx:EMIHUDRAFT_440128"/>
<reference evidence="2" key="2">
    <citation type="submission" date="2024-10" db="UniProtKB">
        <authorList>
            <consortium name="EnsemblProtists"/>
        </authorList>
    </citation>
    <scope>IDENTIFICATION</scope>
</reference>
<dbReference type="EnsemblProtists" id="EOD38495">
    <property type="protein sequence ID" value="EOD38495"/>
    <property type="gene ID" value="EMIHUDRAFT_440128"/>
</dbReference>
<reference evidence="3" key="1">
    <citation type="journal article" date="2013" name="Nature">
        <title>Pan genome of the phytoplankton Emiliania underpins its global distribution.</title>
        <authorList>
            <person name="Read B.A."/>
            <person name="Kegel J."/>
            <person name="Klute M.J."/>
            <person name="Kuo A."/>
            <person name="Lefebvre S.C."/>
            <person name="Maumus F."/>
            <person name="Mayer C."/>
            <person name="Miller J."/>
            <person name="Monier A."/>
            <person name="Salamov A."/>
            <person name="Young J."/>
            <person name="Aguilar M."/>
            <person name="Claverie J.M."/>
            <person name="Frickenhaus S."/>
            <person name="Gonzalez K."/>
            <person name="Herman E.K."/>
            <person name="Lin Y.C."/>
            <person name="Napier J."/>
            <person name="Ogata H."/>
            <person name="Sarno A.F."/>
            <person name="Shmutz J."/>
            <person name="Schroeder D."/>
            <person name="de Vargas C."/>
            <person name="Verret F."/>
            <person name="von Dassow P."/>
            <person name="Valentin K."/>
            <person name="Van de Peer Y."/>
            <person name="Wheeler G."/>
            <person name="Dacks J.B."/>
            <person name="Delwiche C.F."/>
            <person name="Dyhrman S.T."/>
            <person name="Glockner G."/>
            <person name="John U."/>
            <person name="Richards T."/>
            <person name="Worden A.Z."/>
            <person name="Zhang X."/>
            <person name="Grigoriev I.V."/>
            <person name="Allen A.E."/>
            <person name="Bidle K."/>
            <person name="Borodovsky M."/>
            <person name="Bowler C."/>
            <person name="Brownlee C."/>
            <person name="Cock J.M."/>
            <person name="Elias M."/>
            <person name="Gladyshev V.N."/>
            <person name="Groth M."/>
            <person name="Guda C."/>
            <person name="Hadaegh A."/>
            <person name="Iglesias-Rodriguez M.D."/>
            <person name="Jenkins J."/>
            <person name="Jones B.M."/>
            <person name="Lawson T."/>
            <person name="Leese F."/>
            <person name="Lindquist E."/>
            <person name="Lobanov A."/>
            <person name="Lomsadze A."/>
            <person name="Malik S.B."/>
            <person name="Marsh M.E."/>
            <person name="Mackinder L."/>
            <person name="Mock T."/>
            <person name="Mueller-Roeber B."/>
            <person name="Pagarete A."/>
            <person name="Parker M."/>
            <person name="Probert I."/>
            <person name="Quesneville H."/>
            <person name="Raines C."/>
            <person name="Rensing S.A."/>
            <person name="Riano-Pachon D.M."/>
            <person name="Richier S."/>
            <person name="Rokitta S."/>
            <person name="Shiraiwa Y."/>
            <person name="Soanes D.M."/>
            <person name="van der Giezen M."/>
            <person name="Wahlund T.M."/>
            <person name="Williams B."/>
            <person name="Wilson W."/>
            <person name="Wolfe G."/>
            <person name="Wurch L.L."/>
        </authorList>
    </citation>
    <scope>NUCLEOTIDE SEQUENCE</scope>
</reference>
<dbReference type="PaxDb" id="2903-EOD38495"/>
<proteinExistence type="predicted"/>
<dbReference type="RefSeq" id="XP_005790924.1">
    <property type="nucleotide sequence ID" value="XM_005790867.1"/>
</dbReference>
<accession>A0A0D3KRW0</accession>